<evidence type="ECO:0000256" key="2">
    <source>
        <dbReference type="ARBA" id="ARBA00005268"/>
    </source>
</evidence>
<feature type="transmembrane region" description="Helical" evidence="6">
    <location>
        <begin position="99"/>
        <end position="121"/>
    </location>
</feature>
<keyword evidence="8" id="KW-1185">Reference proteome</keyword>
<dbReference type="InterPro" id="IPR005226">
    <property type="entry name" value="UPF0014_fam"/>
</dbReference>
<evidence type="ECO:0000256" key="3">
    <source>
        <dbReference type="ARBA" id="ARBA00022692"/>
    </source>
</evidence>
<keyword evidence="5 6" id="KW-0472">Membrane</keyword>
<feature type="transmembrane region" description="Helical" evidence="6">
    <location>
        <begin position="12"/>
        <end position="32"/>
    </location>
</feature>
<comment type="caution">
    <text evidence="7">The sequence shown here is derived from an EMBL/GenBank/DDBJ whole genome shotgun (WGS) entry which is preliminary data.</text>
</comment>
<comment type="subcellular location">
    <subcellularLocation>
        <location evidence="1">Membrane</location>
        <topology evidence="1">Multi-pass membrane protein</topology>
    </subcellularLocation>
</comment>
<dbReference type="Pfam" id="PF03649">
    <property type="entry name" value="UPF0014"/>
    <property type="match status" value="1"/>
</dbReference>
<proteinExistence type="inferred from homology"/>
<evidence type="ECO:0000256" key="5">
    <source>
        <dbReference type="ARBA" id="ARBA00023136"/>
    </source>
</evidence>
<comment type="similarity">
    <text evidence="2">Belongs to the UPF0014 family.</text>
</comment>
<evidence type="ECO:0000313" key="8">
    <source>
        <dbReference type="Proteomes" id="UP001501803"/>
    </source>
</evidence>
<protein>
    <submittedName>
        <fullName evidence="7">ABC transporter permease</fullName>
    </submittedName>
</protein>
<feature type="transmembrane region" description="Helical" evidence="6">
    <location>
        <begin position="69"/>
        <end position="87"/>
    </location>
</feature>
<accession>A0ABP7L057</accession>
<evidence type="ECO:0000256" key="1">
    <source>
        <dbReference type="ARBA" id="ARBA00004141"/>
    </source>
</evidence>
<dbReference type="Proteomes" id="UP001501803">
    <property type="component" value="Unassembled WGS sequence"/>
</dbReference>
<keyword evidence="3 6" id="KW-0812">Transmembrane</keyword>
<organism evidence="7 8">
    <name type="scientific">Leifsonia kafniensis</name>
    <dbReference type="NCBI Taxonomy" id="475957"/>
    <lineage>
        <taxon>Bacteria</taxon>
        <taxon>Bacillati</taxon>
        <taxon>Actinomycetota</taxon>
        <taxon>Actinomycetes</taxon>
        <taxon>Micrococcales</taxon>
        <taxon>Microbacteriaceae</taxon>
        <taxon>Leifsonia</taxon>
    </lineage>
</organism>
<reference evidence="8" key="1">
    <citation type="journal article" date="2019" name="Int. J. Syst. Evol. Microbiol.">
        <title>The Global Catalogue of Microorganisms (GCM) 10K type strain sequencing project: providing services to taxonomists for standard genome sequencing and annotation.</title>
        <authorList>
            <consortium name="The Broad Institute Genomics Platform"/>
            <consortium name="The Broad Institute Genome Sequencing Center for Infectious Disease"/>
            <person name="Wu L."/>
            <person name="Ma J."/>
        </authorList>
    </citation>
    <scope>NUCLEOTIDE SEQUENCE [LARGE SCALE GENOMIC DNA]</scope>
    <source>
        <strain evidence="8">JCM 17021</strain>
    </source>
</reference>
<feature type="transmembrane region" description="Helical" evidence="6">
    <location>
        <begin position="44"/>
        <end position="63"/>
    </location>
</feature>
<evidence type="ECO:0000256" key="6">
    <source>
        <dbReference type="SAM" id="Phobius"/>
    </source>
</evidence>
<feature type="transmembrane region" description="Helical" evidence="6">
    <location>
        <begin position="224"/>
        <end position="245"/>
    </location>
</feature>
<dbReference type="RefSeq" id="WP_345069324.1">
    <property type="nucleotide sequence ID" value="NZ_BAABCN010000015.1"/>
</dbReference>
<keyword evidence="4 6" id="KW-1133">Transmembrane helix</keyword>
<dbReference type="PANTHER" id="PTHR30028:SF0">
    <property type="entry name" value="PROTEIN ALUMINUM SENSITIVE 3"/>
    <property type="match status" value="1"/>
</dbReference>
<name>A0ABP7L057_9MICO</name>
<evidence type="ECO:0000313" key="7">
    <source>
        <dbReference type="EMBL" id="GAA3891515.1"/>
    </source>
</evidence>
<sequence>MTWPAELLAQLGVLLPTLLGLLLLIAIVVIVLRGYRTPKPFAPAWALLRGILQLGAISLILGGVISSPLWVAVGLTVMFAAAVGTVTRRIGWSWPHLGGVTFAMGLGIAVTLTIVFATGAIDFTPRYVLAYGGIVIGNAMSIATIAGRRFGEAVGEHWDEVEGWLALGATPRQSTRELASRAVHFAMIPSTDQTKTTGLVTLPGAFVGAIFGGASPLEAGRFQVVVLAGILCAGSIAAVALIHVLSPVAQKPVPVTN</sequence>
<evidence type="ECO:0000256" key="4">
    <source>
        <dbReference type="ARBA" id="ARBA00022989"/>
    </source>
</evidence>
<gene>
    <name evidence="7" type="ORF">GCM10022381_36740</name>
</gene>
<dbReference type="EMBL" id="BAABCN010000015">
    <property type="protein sequence ID" value="GAA3891515.1"/>
    <property type="molecule type" value="Genomic_DNA"/>
</dbReference>
<dbReference type="PANTHER" id="PTHR30028">
    <property type="entry name" value="UPF0014 INNER MEMBRANE PROTEIN YBBM-RELATED"/>
    <property type="match status" value="1"/>
</dbReference>
<feature type="transmembrane region" description="Helical" evidence="6">
    <location>
        <begin position="127"/>
        <end position="147"/>
    </location>
</feature>